<reference evidence="1" key="1">
    <citation type="submission" date="2021-01" db="EMBL/GenBank/DDBJ databases">
        <authorList>
            <person name="Corre E."/>
            <person name="Pelletier E."/>
            <person name="Niang G."/>
            <person name="Scheremetjew M."/>
            <person name="Finn R."/>
            <person name="Kale V."/>
            <person name="Holt S."/>
            <person name="Cochrane G."/>
            <person name="Meng A."/>
            <person name="Brown T."/>
            <person name="Cohen L."/>
        </authorList>
    </citation>
    <scope>NUCLEOTIDE SEQUENCE</scope>
    <source>
        <strain evidence="1">UTEXLB2642</strain>
    </source>
</reference>
<proteinExistence type="predicted"/>
<evidence type="ECO:0000313" key="1">
    <source>
        <dbReference type="EMBL" id="CAD8718847.1"/>
    </source>
</evidence>
<dbReference type="SUPFAM" id="SSF48452">
    <property type="entry name" value="TPR-like"/>
    <property type="match status" value="1"/>
</dbReference>
<dbReference type="Gene3D" id="1.25.40.10">
    <property type="entry name" value="Tetratricopeptide repeat domain"/>
    <property type="match status" value="1"/>
</dbReference>
<sequence>MKRQTVEIDPLGSSISIKSNDNTLLSSTKTSESNLVDSYVNSTNESKKSNKTIDPFDEMVNRFLSLCRTTPMDVSSITFTVSGIQLFARSHAWRQVVESSNSLISKDQLGLTGGVLTLVMKLRLEGLFRLKMFDELIVEASKILQTEENRLSEIVDTHPSDPIDCDLLIAMKLLLCEIKALTGQSEEALEQLYILLHTLQSTNLSYLISNALFWTWRVRSAIVNASTRQRQWRVALTELLAMATDISTCLSECKQWKLDRKLDSQLDDELDKQISRLINEFSKAYIVLLCRLSRAYLQIGNITASIAYCDQATNEVDKLSSQIDGTFHEVSCQVNLTRGLTRFSLNKYDEAMDLFSQLITIESQKQKTEIISAHNFFASTLSSNQSTNNLNSYSINNSTIDSSSYQTKNISTFLSNYLSISQSLSSSMLVEVEDSLFSIAINNYSICALNMRKVKDAISKLEELIQDDPARHLNDAIVFNLCTLYDLTCSPDLGQKKKRVLHTIAKLFHVNEPVINWKSFRLS</sequence>
<name>A0A7S0SYE5_9STRA</name>
<dbReference type="AlphaFoldDB" id="A0A7S0SYE5"/>
<organism evidence="1">
    <name type="scientific">Chromulina nebulosa</name>
    <dbReference type="NCBI Taxonomy" id="96789"/>
    <lineage>
        <taxon>Eukaryota</taxon>
        <taxon>Sar</taxon>
        <taxon>Stramenopiles</taxon>
        <taxon>Ochrophyta</taxon>
        <taxon>Chrysophyceae</taxon>
        <taxon>Chromulinales</taxon>
        <taxon>Chromulinaceae</taxon>
        <taxon>Chromulina</taxon>
    </lineage>
</organism>
<dbReference type="InterPro" id="IPR011990">
    <property type="entry name" value="TPR-like_helical_dom_sf"/>
</dbReference>
<protein>
    <submittedName>
        <fullName evidence="1">Uncharacterized protein</fullName>
    </submittedName>
</protein>
<dbReference type="PANTHER" id="PTHR21581:SF6">
    <property type="entry name" value="TRAFFICKING PROTEIN PARTICLE COMPLEX SUBUNIT 12"/>
    <property type="match status" value="1"/>
</dbReference>
<gene>
    <name evidence="1" type="ORF">CNEB1095_LOCUS3030</name>
</gene>
<dbReference type="PANTHER" id="PTHR21581">
    <property type="entry name" value="D-ALANYL-D-ALANINE CARBOXYPEPTIDASE"/>
    <property type="match status" value="1"/>
</dbReference>
<accession>A0A7S0SYE5</accession>
<dbReference type="EMBL" id="HBFD01004622">
    <property type="protein sequence ID" value="CAD8718847.1"/>
    <property type="molecule type" value="Transcribed_RNA"/>
</dbReference>